<keyword evidence="7" id="KW-0788">Thiol protease</keyword>
<evidence type="ECO:0000256" key="2">
    <source>
        <dbReference type="ARBA" id="ARBA00009085"/>
    </source>
</evidence>
<protein>
    <recommendedName>
        <fullName evidence="3">ubiquitinyl hydrolase 1</fullName>
        <ecNumber evidence="3">3.4.19.12</ecNumber>
    </recommendedName>
</protein>
<feature type="region of interest" description="Disordered" evidence="8">
    <location>
        <begin position="765"/>
        <end position="787"/>
    </location>
</feature>
<accession>A0A9W8B1R1</accession>
<dbReference type="GO" id="GO:0004843">
    <property type="term" value="F:cysteine-type deubiquitinase activity"/>
    <property type="evidence" value="ECO:0007669"/>
    <property type="project" value="UniProtKB-EC"/>
</dbReference>
<evidence type="ECO:0000313" key="10">
    <source>
        <dbReference type="EMBL" id="KAJ1974060.1"/>
    </source>
</evidence>
<dbReference type="SUPFAM" id="SSF54001">
    <property type="entry name" value="Cysteine proteinases"/>
    <property type="match status" value="1"/>
</dbReference>
<comment type="similarity">
    <text evidence="2">Belongs to the peptidase C19 family.</text>
</comment>
<comment type="caution">
    <text evidence="10">The sequence shown here is derived from an EMBL/GenBank/DDBJ whole genome shotgun (WGS) entry which is preliminary data.</text>
</comment>
<feature type="compositionally biased region" description="Polar residues" evidence="8">
    <location>
        <begin position="128"/>
        <end position="144"/>
    </location>
</feature>
<dbReference type="PANTHER" id="PTHR24006:SF722">
    <property type="entry name" value="UBIQUITIN CARBOXYL-TERMINAL HYDROLASE 48"/>
    <property type="match status" value="1"/>
</dbReference>
<sequence length="867" mass="94417">MFALPPAPPATTPDEVIEAQRRRRIRLARRLTDLLAPRKLGLPFGHEPGPMAESRASSAACDFPDSSYPLHQSDDETAVHAALDLARRMVAESESAKKARSPPSKPHRIVSRIRKQSSNFSGKILGSSFPTSFSDNGASPSSRVSAGPETSPPSPAVAPSLGTFGLRLPGMSRSHSGQGPSPTHPATGPGGPPRSRRESKETKALAKACAYLQQQYPALSEQEIRHCLFHFDGNSSEAIEYLEDLSLAFDGVVWPVDPLVRLRGAPNSRGTSCYLDSLFFAMFALHTAFDGLLFVRDEGSEPVHRLKISCRLLVNQLRQGKLVPALTVERVRSDLRLCGWQRSEGGGLTPPSAELPQPIVTGVSRPFLAPPGETQEDACELFLFLTTKLGLPFLPFEVRLHHGGDRTLDDERFVAERMVQLCIPEDSDDDDGPNDPSHSGLSANAAHPAVDPLWGSPPPLPLAAQKPLHLKDILLHHFYNNKVEDLQRPVYHKELGQKMQATDAWSMLELFPFYGPQNETGDILTASSVEFPDCAVVLPLMLKRYHVHPLTGALVKQRRPIAIPHVMEFTQFVNAATDDTATLAPSSPDALYPSNEPMSLHRASTAVALNERQEYPSAFGREGASGPSGRPEYHLVLKAAVCHKGSAPTSGHYITYVAQEAGQTTLPDLTAYQLWAQDSLGPSRPDATTGNGIGAKSTVSLPTLSTGPSAHNEIESAPIPPESVKETGSLAASGELPSAKSRLQQLAFTPGLANIRERIGSIPTAYRSTSTPPVIPTQPRPDTSPTATRALPSIESWIRFDDLGDDTTRVQRFSSLKNINSCFDDMAENAYLLFYQLYCLEPTDPWHTAYINQDRETALMLQHNRSP</sequence>
<evidence type="ECO:0000313" key="11">
    <source>
        <dbReference type="Proteomes" id="UP001151582"/>
    </source>
</evidence>
<dbReference type="PROSITE" id="PS50235">
    <property type="entry name" value="USP_3"/>
    <property type="match status" value="1"/>
</dbReference>
<feature type="region of interest" description="Disordered" evidence="8">
    <location>
        <begin position="92"/>
        <end position="202"/>
    </location>
</feature>
<keyword evidence="6" id="KW-0378">Hydrolase</keyword>
<evidence type="ECO:0000256" key="1">
    <source>
        <dbReference type="ARBA" id="ARBA00000707"/>
    </source>
</evidence>
<feature type="domain" description="USP" evidence="9">
    <location>
        <begin position="263"/>
        <end position="838"/>
    </location>
</feature>
<name>A0A9W8B1R1_9FUNG</name>
<evidence type="ECO:0000256" key="3">
    <source>
        <dbReference type="ARBA" id="ARBA00012759"/>
    </source>
</evidence>
<keyword evidence="5" id="KW-0833">Ubl conjugation pathway</keyword>
<dbReference type="Proteomes" id="UP001151582">
    <property type="component" value="Unassembled WGS sequence"/>
</dbReference>
<evidence type="ECO:0000256" key="7">
    <source>
        <dbReference type="ARBA" id="ARBA00022807"/>
    </source>
</evidence>
<keyword evidence="11" id="KW-1185">Reference proteome</keyword>
<gene>
    <name evidence="10" type="ORF">H4R34_004861</name>
</gene>
<organism evidence="10 11">
    <name type="scientific">Dimargaris verticillata</name>
    <dbReference type="NCBI Taxonomy" id="2761393"/>
    <lineage>
        <taxon>Eukaryota</taxon>
        <taxon>Fungi</taxon>
        <taxon>Fungi incertae sedis</taxon>
        <taxon>Zoopagomycota</taxon>
        <taxon>Kickxellomycotina</taxon>
        <taxon>Dimargaritomycetes</taxon>
        <taxon>Dimargaritales</taxon>
        <taxon>Dimargaritaceae</taxon>
        <taxon>Dimargaris</taxon>
    </lineage>
</organism>
<proteinExistence type="inferred from homology"/>
<feature type="region of interest" description="Disordered" evidence="8">
    <location>
        <begin position="424"/>
        <end position="450"/>
    </location>
</feature>
<feature type="compositionally biased region" description="Basic residues" evidence="8">
    <location>
        <begin position="105"/>
        <end position="115"/>
    </location>
</feature>
<evidence type="ECO:0000259" key="9">
    <source>
        <dbReference type="PROSITE" id="PS50235"/>
    </source>
</evidence>
<evidence type="ECO:0000256" key="4">
    <source>
        <dbReference type="ARBA" id="ARBA00022670"/>
    </source>
</evidence>
<dbReference type="GO" id="GO:0005634">
    <property type="term" value="C:nucleus"/>
    <property type="evidence" value="ECO:0007669"/>
    <property type="project" value="UniProtKB-SubCell"/>
</dbReference>
<feature type="compositionally biased region" description="Polar residues" evidence="8">
    <location>
        <begin position="697"/>
        <end position="709"/>
    </location>
</feature>
<dbReference type="GO" id="GO:0016579">
    <property type="term" value="P:protein deubiquitination"/>
    <property type="evidence" value="ECO:0007669"/>
    <property type="project" value="TreeGrafter"/>
</dbReference>
<keyword evidence="4" id="KW-0645">Protease</keyword>
<dbReference type="OrthoDB" id="6287070at2759"/>
<dbReference type="PANTHER" id="PTHR24006">
    <property type="entry name" value="UBIQUITIN CARBOXYL-TERMINAL HYDROLASE"/>
    <property type="match status" value="1"/>
</dbReference>
<dbReference type="GO" id="GO:0006508">
    <property type="term" value="P:proteolysis"/>
    <property type="evidence" value="ECO:0007669"/>
    <property type="project" value="UniProtKB-KW"/>
</dbReference>
<dbReference type="InterPro" id="IPR038765">
    <property type="entry name" value="Papain-like_cys_pep_sf"/>
</dbReference>
<dbReference type="Gene3D" id="3.90.70.10">
    <property type="entry name" value="Cysteine proteinases"/>
    <property type="match status" value="2"/>
</dbReference>
<dbReference type="InterPro" id="IPR050164">
    <property type="entry name" value="Peptidase_C19"/>
</dbReference>
<dbReference type="GO" id="GO:0005829">
    <property type="term" value="C:cytosol"/>
    <property type="evidence" value="ECO:0007669"/>
    <property type="project" value="TreeGrafter"/>
</dbReference>
<evidence type="ECO:0000256" key="5">
    <source>
        <dbReference type="ARBA" id="ARBA00022786"/>
    </source>
</evidence>
<comment type="catalytic activity">
    <reaction evidence="1">
        <text>Thiol-dependent hydrolysis of ester, thioester, amide, peptide and isopeptide bonds formed by the C-terminal Gly of ubiquitin (a 76-residue protein attached to proteins as an intracellular targeting signal).</text>
        <dbReference type="EC" id="3.4.19.12"/>
    </reaction>
</comment>
<evidence type="ECO:0000256" key="6">
    <source>
        <dbReference type="ARBA" id="ARBA00022801"/>
    </source>
</evidence>
<feature type="region of interest" description="Disordered" evidence="8">
    <location>
        <begin position="39"/>
        <end position="60"/>
    </location>
</feature>
<dbReference type="EC" id="3.4.19.12" evidence="3"/>
<feature type="region of interest" description="Disordered" evidence="8">
    <location>
        <begin position="682"/>
        <end position="736"/>
    </location>
</feature>
<dbReference type="InterPro" id="IPR028889">
    <property type="entry name" value="USP"/>
</dbReference>
<dbReference type="AlphaFoldDB" id="A0A9W8B1R1"/>
<reference evidence="10" key="1">
    <citation type="submission" date="2022-07" db="EMBL/GenBank/DDBJ databases">
        <title>Phylogenomic reconstructions and comparative analyses of Kickxellomycotina fungi.</title>
        <authorList>
            <person name="Reynolds N.K."/>
            <person name="Stajich J.E."/>
            <person name="Barry K."/>
            <person name="Grigoriev I.V."/>
            <person name="Crous P."/>
            <person name="Smith M.E."/>
        </authorList>
    </citation>
    <scope>NUCLEOTIDE SEQUENCE</scope>
    <source>
        <strain evidence="10">RSA 567</strain>
    </source>
</reference>
<dbReference type="EMBL" id="JANBQB010000712">
    <property type="protein sequence ID" value="KAJ1974060.1"/>
    <property type="molecule type" value="Genomic_DNA"/>
</dbReference>
<evidence type="ECO:0000256" key="8">
    <source>
        <dbReference type="SAM" id="MobiDB-lite"/>
    </source>
</evidence>